<dbReference type="EMBL" id="JAAPAO010000494">
    <property type="protein sequence ID" value="KAF4658429.1"/>
    <property type="molecule type" value="Genomic_DNA"/>
</dbReference>
<evidence type="ECO:0000313" key="6">
    <source>
        <dbReference type="Proteomes" id="UP000591131"/>
    </source>
</evidence>
<proteinExistence type="predicted"/>
<dbReference type="SUPFAM" id="SSF48403">
    <property type="entry name" value="Ankyrin repeat"/>
    <property type="match status" value="1"/>
</dbReference>
<feature type="repeat" description="ANK" evidence="3">
    <location>
        <begin position="145"/>
        <end position="177"/>
    </location>
</feature>
<keyword evidence="2 3" id="KW-0040">ANK repeat</keyword>
<keyword evidence="4" id="KW-0175">Coiled coil</keyword>
<name>A0A7J6LGK6_PERCH</name>
<dbReference type="Gene3D" id="1.25.40.20">
    <property type="entry name" value="Ankyrin repeat-containing domain"/>
    <property type="match status" value="2"/>
</dbReference>
<dbReference type="PROSITE" id="PS50088">
    <property type="entry name" value="ANK_REPEAT"/>
    <property type="match status" value="2"/>
</dbReference>
<evidence type="ECO:0000256" key="1">
    <source>
        <dbReference type="ARBA" id="ARBA00022737"/>
    </source>
</evidence>
<dbReference type="InterPro" id="IPR002110">
    <property type="entry name" value="Ankyrin_rpt"/>
</dbReference>
<comment type="caution">
    <text evidence="5">The sequence shown here is derived from an EMBL/GenBank/DDBJ whole genome shotgun (WGS) entry which is preliminary data.</text>
</comment>
<organism evidence="5 6">
    <name type="scientific">Perkinsus chesapeaki</name>
    <name type="common">Clam parasite</name>
    <name type="synonym">Perkinsus andrewsi</name>
    <dbReference type="NCBI Taxonomy" id="330153"/>
    <lineage>
        <taxon>Eukaryota</taxon>
        <taxon>Sar</taxon>
        <taxon>Alveolata</taxon>
        <taxon>Perkinsozoa</taxon>
        <taxon>Perkinsea</taxon>
        <taxon>Perkinsida</taxon>
        <taxon>Perkinsidae</taxon>
        <taxon>Perkinsus</taxon>
    </lineage>
</organism>
<dbReference type="OrthoDB" id="366390at2759"/>
<accession>A0A7J6LGK6</accession>
<gene>
    <name evidence="5" type="primary">ASB12</name>
    <name evidence="5" type="ORF">FOL47_007979</name>
</gene>
<feature type="coiled-coil region" evidence="4">
    <location>
        <begin position="550"/>
        <end position="587"/>
    </location>
</feature>
<feature type="repeat" description="ANK" evidence="3">
    <location>
        <begin position="178"/>
        <end position="210"/>
    </location>
</feature>
<keyword evidence="1" id="KW-0677">Repeat</keyword>
<protein>
    <submittedName>
        <fullName evidence="5">Ankyrin repeat and SOCS box protein 12</fullName>
    </submittedName>
</protein>
<dbReference type="GO" id="GO:0085020">
    <property type="term" value="P:protein K6-linked ubiquitination"/>
    <property type="evidence" value="ECO:0007669"/>
    <property type="project" value="TreeGrafter"/>
</dbReference>
<dbReference type="InterPro" id="IPR036770">
    <property type="entry name" value="Ankyrin_rpt-contain_sf"/>
</dbReference>
<dbReference type="AlphaFoldDB" id="A0A7J6LGK6"/>
<dbReference type="Proteomes" id="UP000591131">
    <property type="component" value="Unassembled WGS sequence"/>
</dbReference>
<dbReference type="PROSITE" id="PS50297">
    <property type="entry name" value="ANK_REP_REGION"/>
    <property type="match status" value="2"/>
</dbReference>
<keyword evidence="6" id="KW-1185">Reference proteome</keyword>
<evidence type="ECO:0000313" key="5">
    <source>
        <dbReference type="EMBL" id="KAF4658429.1"/>
    </source>
</evidence>
<dbReference type="GO" id="GO:0004842">
    <property type="term" value="F:ubiquitin-protein transferase activity"/>
    <property type="evidence" value="ECO:0007669"/>
    <property type="project" value="TreeGrafter"/>
</dbReference>
<dbReference type="PANTHER" id="PTHR24171">
    <property type="entry name" value="ANKYRIN REPEAT DOMAIN-CONTAINING PROTEIN 39-RELATED"/>
    <property type="match status" value="1"/>
</dbReference>
<feature type="coiled-coil region" evidence="4">
    <location>
        <begin position="304"/>
        <end position="331"/>
    </location>
</feature>
<dbReference type="SMART" id="SM00248">
    <property type="entry name" value="ANK"/>
    <property type="match status" value="3"/>
</dbReference>
<evidence type="ECO:0000256" key="2">
    <source>
        <dbReference type="ARBA" id="ARBA00023043"/>
    </source>
</evidence>
<dbReference type="PANTHER" id="PTHR24171:SF8">
    <property type="entry name" value="BRCA1-ASSOCIATED RING DOMAIN PROTEIN 1"/>
    <property type="match status" value="1"/>
</dbReference>
<evidence type="ECO:0000256" key="4">
    <source>
        <dbReference type="SAM" id="Coils"/>
    </source>
</evidence>
<dbReference type="Pfam" id="PF12796">
    <property type="entry name" value="Ank_2"/>
    <property type="match status" value="1"/>
</dbReference>
<reference evidence="5 6" key="1">
    <citation type="submission" date="2020-04" db="EMBL/GenBank/DDBJ databases">
        <title>Perkinsus chesapeaki whole genome sequence.</title>
        <authorList>
            <person name="Bogema D.R."/>
        </authorList>
    </citation>
    <scope>NUCLEOTIDE SEQUENCE [LARGE SCALE GENOMIC DNA]</scope>
    <source>
        <strain evidence="5">ATCC PRA-425</strain>
    </source>
</reference>
<evidence type="ECO:0000256" key="3">
    <source>
        <dbReference type="PROSITE-ProRule" id="PRU00023"/>
    </source>
</evidence>
<sequence>MTLTATRRSSLTSVRELEVEDDPTSVVEEILDTDVANKMLLEACVENNTVECLKLLERRADPTCRDPKSWSPLTWAASNGNVTFARSLLARDAGRAYRSDLDISKKGVGGDITLAHNLPRMTLFGHRGYLRGACKLSLSIPKRRVKHTPLHWAAFKGHLNVVWLLLKDGMSPHEVDQLGNTVLHQAAAGGSVQVVSCLLAQGCDLMAKNDRGHHPLALCTVDKPRALLRRAMNETECYATGLSSIDFGKQFSATTPRFLCEWTRNFYCESAVVRGYAYCSNADKVPERPFTYYTEVSDRATKAENQLKELMKCHDSDIESLEKTQEELEEAMGEASDWPCDVKVKHEAAVFAKKINALISLRKAELRGAYDLSPNQSELPSVLDELASAIEIGQNAGVDSGDLERTRLVRRQVLCDQCLLRAIEDLPKSPADHLNRIRKALQASEKEPGNLRLIERGKRLVAKLDVQVRIMRLLETIEPMKDIVTLRGIDNDTDASLPDWARDSEKFLAIVDELASAVAEAATLKAEEQDKADPPASSEGIFEEDTLSKWKSLSERLHVLLSERKQLEEEAAAAAAAKKKKKVAKKK</sequence>